<proteinExistence type="predicted"/>
<comment type="caution">
    <text evidence="1">The sequence shown here is derived from an EMBL/GenBank/DDBJ whole genome shotgun (WGS) entry which is preliminary data.</text>
</comment>
<evidence type="ECO:0000313" key="2">
    <source>
        <dbReference type="Proteomes" id="UP000807469"/>
    </source>
</evidence>
<dbReference type="EMBL" id="MU155203">
    <property type="protein sequence ID" value="KAF9479922.1"/>
    <property type="molecule type" value="Genomic_DNA"/>
</dbReference>
<sequence length="389" mass="43493">MALTASPLPFLEDVHLDADGISAWKLLLDAEKESLDTSRSVSLKYNNKLIGVRVLGFFLKDFWDHQNHHSFGIVPYKRLLCEIISCNCVDAVSPRARMDKVFKLGLFYRNHLMRVIRSNSGPLQTPSRRTSPPSWDQVRADTIKDMTKAPATKKGAKKQALCRDGYRCMISGFYDQQSFTDLTKEQRDEISAQGNLNLIPTEVVYLFSEPAQDVNEHPEYAASAFTILKLFGIDQTKFMGGLVNDLSHVLTISVHLRQLFDNFTFWLESIPQQPNVYSACFKDIDVYNSMGVLRPPKTVKFKIDPALVAEWNTNPPKDEQGTIIPLPSLPDPNLIAIRAACARVAHLSGAAEQAEQILEDLEDTHVMAADGTTASLLDSLLLRHCSAVS</sequence>
<evidence type="ECO:0000313" key="1">
    <source>
        <dbReference type="EMBL" id="KAF9479922.1"/>
    </source>
</evidence>
<name>A0A9P5Z1X2_9AGAR</name>
<dbReference type="Proteomes" id="UP000807469">
    <property type="component" value="Unassembled WGS sequence"/>
</dbReference>
<dbReference type="OrthoDB" id="2104739at2759"/>
<protein>
    <recommendedName>
        <fullName evidence="3">HNH nuclease domain-containing protein</fullName>
    </recommendedName>
</protein>
<reference evidence="1" key="1">
    <citation type="submission" date="2020-11" db="EMBL/GenBank/DDBJ databases">
        <authorList>
            <consortium name="DOE Joint Genome Institute"/>
            <person name="Ahrendt S."/>
            <person name="Riley R."/>
            <person name="Andreopoulos W."/>
            <person name="Labutti K."/>
            <person name="Pangilinan J."/>
            <person name="Ruiz-Duenas F.J."/>
            <person name="Barrasa J.M."/>
            <person name="Sanchez-Garcia M."/>
            <person name="Camarero S."/>
            <person name="Miyauchi S."/>
            <person name="Serrano A."/>
            <person name="Linde D."/>
            <person name="Babiker R."/>
            <person name="Drula E."/>
            <person name="Ayuso-Fernandez I."/>
            <person name="Pacheco R."/>
            <person name="Padilla G."/>
            <person name="Ferreira P."/>
            <person name="Barriuso J."/>
            <person name="Kellner H."/>
            <person name="Castanera R."/>
            <person name="Alfaro M."/>
            <person name="Ramirez L."/>
            <person name="Pisabarro A.G."/>
            <person name="Kuo A."/>
            <person name="Tritt A."/>
            <person name="Lipzen A."/>
            <person name="He G."/>
            <person name="Yan M."/>
            <person name="Ng V."/>
            <person name="Cullen D."/>
            <person name="Martin F."/>
            <person name="Rosso M.-N."/>
            <person name="Henrissat B."/>
            <person name="Hibbett D."/>
            <person name="Martinez A.T."/>
            <person name="Grigoriev I.V."/>
        </authorList>
    </citation>
    <scope>NUCLEOTIDE SEQUENCE</scope>
    <source>
        <strain evidence="1">CIRM-BRFM 674</strain>
    </source>
</reference>
<dbReference type="AlphaFoldDB" id="A0A9P5Z1X2"/>
<evidence type="ECO:0008006" key="3">
    <source>
        <dbReference type="Google" id="ProtNLM"/>
    </source>
</evidence>
<accession>A0A9P5Z1X2</accession>
<gene>
    <name evidence="1" type="ORF">BDN70DRAFT_993093</name>
</gene>
<keyword evidence="2" id="KW-1185">Reference proteome</keyword>
<organism evidence="1 2">
    <name type="scientific">Pholiota conissans</name>
    <dbReference type="NCBI Taxonomy" id="109636"/>
    <lineage>
        <taxon>Eukaryota</taxon>
        <taxon>Fungi</taxon>
        <taxon>Dikarya</taxon>
        <taxon>Basidiomycota</taxon>
        <taxon>Agaricomycotina</taxon>
        <taxon>Agaricomycetes</taxon>
        <taxon>Agaricomycetidae</taxon>
        <taxon>Agaricales</taxon>
        <taxon>Agaricineae</taxon>
        <taxon>Strophariaceae</taxon>
        <taxon>Pholiota</taxon>
    </lineage>
</organism>